<dbReference type="PANTHER" id="PTHR46323:SF2">
    <property type="entry name" value="BETA-GALACTOSIDASE"/>
    <property type="match status" value="1"/>
</dbReference>
<evidence type="ECO:0000256" key="6">
    <source>
        <dbReference type="ARBA" id="ARBA00023295"/>
    </source>
</evidence>
<comment type="similarity">
    <text evidence="2 8">Belongs to the glycosyl hydrolase 2 family.</text>
</comment>
<dbReference type="InterPro" id="IPR023232">
    <property type="entry name" value="Glyco_hydro_2_AS"/>
</dbReference>
<dbReference type="RefSeq" id="WP_136372117.1">
    <property type="nucleotide sequence ID" value="NZ_SSOB01000034.1"/>
</dbReference>
<dbReference type="Pfam" id="PF16353">
    <property type="entry name" value="LacZ_4"/>
    <property type="match status" value="1"/>
</dbReference>
<dbReference type="InterPro" id="IPR008979">
    <property type="entry name" value="Galactose-bd-like_sf"/>
</dbReference>
<keyword evidence="5 8" id="KW-0378">Hydrolase</keyword>
<dbReference type="InterPro" id="IPR006102">
    <property type="entry name" value="Ig-like_GH2"/>
</dbReference>
<evidence type="ECO:0000256" key="4">
    <source>
        <dbReference type="ARBA" id="ARBA00013303"/>
    </source>
</evidence>
<dbReference type="EMBL" id="SSOB01000034">
    <property type="protein sequence ID" value="THF75105.1"/>
    <property type="molecule type" value="Genomic_DNA"/>
</dbReference>
<gene>
    <name evidence="10" type="ORF">E6C55_22740</name>
</gene>
<dbReference type="InterPro" id="IPR014718">
    <property type="entry name" value="GH-type_carb-bd"/>
</dbReference>
<comment type="catalytic activity">
    <reaction evidence="1 8">
        <text>Hydrolysis of terminal non-reducing beta-D-galactose residues in beta-D-galactosides.</text>
        <dbReference type="EC" id="3.2.1.23"/>
    </reaction>
</comment>
<dbReference type="EC" id="3.2.1.23" evidence="3 8"/>
<dbReference type="PRINTS" id="PR00132">
    <property type="entry name" value="GLHYDRLASE2"/>
</dbReference>
<keyword evidence="6 8" id="KW-0326">Glycosidase</keyword>
<dbReference type="InterPro" id="IPR006104">
    <property type="entry name" value="Glyco_hydro_2_N"/>
</dbReference>
<dbReference type="Proteomes" id="UP000310636">
    <property type="component" value="Unassembled WGS sequence"/>
</dbReference>
<organism evidence="10 11">
    <name type="scientific">Cohnella fermenti</name>
    <dbReference type="NCBI Taxonomy" id="2565925"/>
    <lineage>
        <taxon>Bacteria</taxon>
        <taxon>Bacillati</taxon>
        <taxon>Bacillota</taxon>
        <taxon>Bacilli</taxon>
        <taxon>Bacillales</taxon>
        <taxon>Paenibacillaceae</taxon>
        <taxon>Cohnella</taxon>
    </lineage>
</organism>
<dbReference type="InterPro" id="IPR004199">
    <property type="entry name" value="B-gal_small/dom_5"/>
</dbReference>
<proteinExistence type="inferred from homology"/>
<dbReference type="AlphaFoldDB" id="A0A4S4BKF3"/>
<dbReference type="Pfam" id="PF02836">
    <property type="entry name" value="Glyco_hydro_2_C"/>
    <property type="match status" value="1"/>
</dbReference>
<dbReference type="PROSITE" id="PS00608">
    <property type="entry name" value="GLYCOSYL_HYDROL_F2_2"/>
    <property type="match status" value="1"/>
</dbReference>
<dbReference type="GO" id="GO:0005990">
    <property type="term" value="P:lactose catabolic process"/>
    <property type="evidence" value="ECO:0007669"/>
    <property type="project" value="TreeGrafter"/>
</dbReference>
<evidence type="ECO:0000256" key="2">
    <source>
        <dbReference type="ARBA" id="ARBA00007401"/>
    </source>
</evidence>
<evidence type="ECO:0000256" key="3">
    <source>
        <dbReference type="ARBA" id="ARBA00012756"/>
    </source>
</evidence>
<dbReference type="GO" id="GO:0004565">
    <property type="term" value="F:beta-galactosidase activity"/>
    <property type="evidence" value="ECO:0007669"/>
    <property type="project" value="UniProtKB-EC"/>
</dbReference>
<dbReference type="InterPro" id="IPR017853">
    <property type="entry name" value="GH"/>
</dbReference>
<dbReference type="SUPFAM" id="SSF74650">
    <property type="entry name" value="Galactose mutarotase-like"/>
    <property type="match status" value="1"/>
</dbReference>
<dbReference type="PROSITE" id="PS00719">
    <property type="entry name" value="GLYCOSYL_HYDROL_F2_1"/>
    <property type="match status" value="1"/>
</dbReference>
<dbReference type="SUPFAM" id="SSF49785">
    <property type="entry name" value="Galactose-binding domain-like"/>
    <property type="match status" value="1"/>
</dbReference>
<evidence type="ECO:0000313" key="10">
    <source>
        <dbReference type="EMBL" id="THF75105.1"/>
    </source>
</evidence>
<protein>
    <recommendedName>
        <fullName evidence="4 8">Beta-galactosidase</fullName>
        <ecNumber evidence="3 8">3.2.1.23</ecNumber>
    </recommendedName>
    <alternativeName>
        <fullName evidence="7 8">Lactase</fullName>
    </alternativeName>
</protein>
<dbReference type="InterPro" id="IPR006103">
    <property type="entry name" value="Glyco_hydro_2_cat"/>
</dbReference>
<dbReference type="InterPro" id="IPR006101">
    <property type="entry name" value="Glyco_hydro_2"/>
</dbReference>
<dbReference type="GO" id="GO:0030246">
    <property type="term" value="F:carbohydrate binding"/>
    <property type="evidence" value="ECO:0007669"/>
    <property type="project" value="InterPro"/>
</dbReference>
<evidence type="ECO:0000313" key="11">
    <source>
        <dbReference type="Proteomes" id="UP000310636"/>
    </source>
</evidence>
<dbReference type="Pfam" id="PF02837">
    <property type="entry name" value="Glyco_hydro_2_N"/>
    <property type="match status" value="1"/>
</dbReference>
<keyword evidence="11" id="KW-1185">Reference proteome</keyword>
<accession>A0A4S4BKF3</accession>
<dbReference type="Gene3D" id="2.60.40.10">
    <property type="entry name" value="Immunoglobulins"/>
    <property type="match status" value="2"/>
</dbReference>
<evidence type="ECO:0000256" key="1">
    <source>
        <dbReference type="ARBA" id="ARBA00001412"/>
    </source>
</evidence>
<dbReference type="SUPFAM" id="SSF51445">
    <property type="entry name" value="(Trans)glycosidases"/>
    <property type="match status" value="1"/>
</dbReference>
<dbReference type="InterPro" id="IPR036156">
    <property type="entry name" value="Beta-gal/glucu_dom_sf"/>
</dbReference>
<dbReference type="PANTHER" id="PTHR46323">
    <property type="entry name" value="BETA-GALACTOSIDASE"/>
    <property type="match status" value="1"/>
</dbReference>
<dbReference type="Gene3D" id="3.20.20.80">
    <property type="entry name" value="Glycosidases"/>
    <property type="match status" value="1"/>
</dbReference>
<dbReference type="InterPro" id="IPR050347">
    <property type="entry name" value="Bact_Beta-galactosidase"/>
</dbReference>
<evidence type="ECO:0000256" key="7">
    <source>
        <dbReference type="ARBA" id="ARBA00032230"/>
    </source>
</evidence>
<dbReference type="SUPFAM" id="SSF49303">
    <property type="entry name" value="beta-Galactosidase/glucuronidase domain"/>
    <property type="match status" value="2"/>
</dbReference>
<evidence type="ECO:0000256" key="5">
    <source>
        <dbReference type="ARBA" id="ARBA00022801"/>
    </source>
</evidence>
<dbReference type="InterPro" id="IPR032312">
    <property type="entry name" value="LacZ_4"/>
</dbReference>
<feature type="domain" description="Beta galactosidase small chain/" evidence="9">
    <location>
        <begin position="782"/>
        <end position="1053"/>
    </location>
</feature>
<sequence>MTRPKFNYTPPANGYPEWNNNPEIFQLNRLPAHATMISYDTLEEALRGEREKSPYYLSLNGTWKFSWARNPEERVRNFYETGFDTSGWDDIPVPSHWQLQGYDYPQYTNVNYPWIHQEDLVPPFAPTKYNPVGSYVRTFEVPKAWAGQPVRISFQGVESAFYIWLNGELVGYSEDTFTPAEFDLTSYLHEGTNTLAVEVYRWCDASWLEDQDFWRMSGIFREVFLYSSKPTRIVDFFAHPELDEELRNGRLGIEALIEDEAESRKDVSVLVQLYRDGEGVLAEPLELQGRLGEKKTCELQGAAEVIEPLKWSAEHPNLYTLVLALRESGGEITQWVSCRVGFRRFAIEDGLMKINGQRIVFKGTNRHEFSCDTGRALSYEDMVRDVVLMKQHNINAVRTSHYPNHPKWYELCDEYGLYVIDETNLETHGSWQYGQDQHEEGNTVPGSKPEWRDNVVDRARSMLERDKNHPAIIIWSLGNESWGGDNFLHMHDFLKRRDPSRVIHYEGVFHCRKSEAASEIESQMYTKPADIEAYALGTADPTWYGGDREGGKPFLLCEYSHAMGNSCGGLHLYTELFDKYPILQGGFIWDWVDQAIRIKDEDGGSHMAYGGDFGESPHDGNFCGNGLIFADRSVSPKLLEAKACYQNIEFSTIDPAKGTFEAKNKFLFTNLDEYDFAWTLTANGAAVGSGKLEIGAAPGESAAFDLSAAYKAGAEAGVEYVLTLSAALKEGTVWAEAGHEIAYGQFVLPVGNAAGAAPVSSVTTKAEQEAALTVEATDGELIVSGGRFAAGFDRATGALASYKLDGTELLESPVEPNFWRAFTDNDKGYKHQELCATWRDASLSRKLVSLDWKEEAGAAMVTAQFELPTAPFASFCRVTYRIEADGTVRIELSLEPGAGLPEIPEYGVRLALPQSFDRLRWYGRGPHENYWDRKASAKLGLYAGTTAGQVVPYLRPQEHGNKTDVRFAEATNAAGLGFRFESESPFEWNALPYTPFELESATHHHLLPQTEHTAVRVNGKQMGVGGDDSWGAPVHAEFTLPADRGYGLAFALKPLLP</sequence>
<dbReference type="OrthoDB" id="9762066at2"/>
<evidence type="ECO:0000256" key="8">
    <source>
        <dbReference type="RuleBase" id="RU361154"/>
    </source>
</evidence>
<dbReference type="GO" id="GO:0009341">
    <property type="term" value="C:beta-galactosidase complex"/>
    <property type="evidence" value="ECO:0007669"/>
    <property type="project" value="InterPro"/>
</dbReference>
<dbReference type="Gene3D" id="2.70.98.10">
    <property type="match status" value="1"/>
</dbReference>
<dbReference type="Pfam" id="PF00703">
    <property type="entry name" value="Glyco_hydro_2"/>
    <property type="match status" value="1"/>
</dbReference>
<dbReference type="Pfam" id="PF02929">
    <property type="entry name" value="Bgal_small_N"/>
    <property type="match status" value="1"/>
</dbReference>
<name>A0A4S4BKF3_9BACL</name>
<comment type="caution">
    <text evidence="10">The sequence shown here is derived from an EMBL/GenBank/DDBJ whole genome shotgun (WGS) entry which is preliminary data.</text>
</comment>
<dbReference type="InterPro" id="IPR023230">
    <property type="entry name" value="Glyco_hydro_2_CS"/>
</dbReference>
<dbReference type="Gene3D" id="2.60.120.260">
    <property type="entry name" value="Galactose-binding domain-like"/>
    <property type="match status" value="1"/>
</dbReference>
<reference evidence="10 11" key="1">
    <citation type="submission" date="2019-04" db="EMBL/GenBank/DDBJ databases">
        <title>Cohnella sp. nov. isolated from preserved vegetables.</title>
        <authorList>
            <person name="Lin S.-Y."/>
            <person name="Hung M.-H."/>
            <person name="Young C.-C."/>
        </authorList>
    </citation>
    <scope>NUCLEOTIDE SEQUENCE [LARGE SCALE GENOMIC DNA]</scope>
    <source>
        <strain evidence="10 11">CC-MHH1044</strain>
    </source>
</reference>
<dbReference type="InterPro" id="IPR013783">
    <property type="entry name" value="Ig-like_fold"/>
</dbReference>
<dbReference type="InterPro" id="IPR011013">
    <property type="entry name" value="Gal_mutarotase_sf_dom"/>
</dbReference>
<evidence type="ECO:0000259" key="9">
    <source>
        <dbReference type="SMART" id="SM01038"/>
    </source>
</evidence>
<dbReference type="SMART" id="SM01038">
    <property type="entry name" value="Bgal_small_N"/>
    <property type="match status" value="1"/>
</dbReference>